<evidence type="ECO:0000313" key="2">
    <source>
        <dbReference type="Proteomes" id="UP000675882"/>
    </source>
</evidence>
<accession>A0A916F8W2</accession>
<reference evidence="1" key="1">
    <citation type="submission" date="2021-02" db="EMBL/GenBank/DDBJ databases">
        <authorList>
            <person name="Han P."/>
        </authorList>
    </citation>
    <scope>NUCLEOTIDE SEQUENCE</scope>
    <source>
        <strain evidence="1">Candidatus Nitrotoga sp. ZN8</strain>
    </source>
</reference>
<sequence length="62" mass="7342">MIHHRDIAGESKLDLFIPALVELYRQGNFPFYRLVKFYFRNQINQAAEDSEKGLTIKPITRM</sequence>
<comment type="caution">
    <text evidence="1">The sequence shown here is derived from an EMBL/GenBank/DDBJ whole genome shotgun (WGS) entry which is preliminary data.</text>
</comment>
<dbReference type="Gene3D" id="3.90.180.10">
    <property type="entry name" value="Medium-chain alcohol dehydrogenases, catalytic domain"/>
    <property type="match status" value="1"/>
</dbReference>
<dbReference type="EMBL" id="CAJNBL010000014">
    <property type="protein sequence ID" value="CAE6713089.1"/>
    <property type="molecule type" value="Genomic_DNA"/>
</dbReference>
<name>A0A916F8W2_9PROT</name>
<organism evidence="1 2">
    <name type="scientific">Candidatus Nitrotoga fabula</name>
    <dbReference type="NCBI Taxonomy" id="2182327"/>
    <lineage>
        <taxon>Bacteria</taxon>
        <taxon>Pseudomonadati</taxon>
        <taxon>Pseudomonadota</taxon>
        <taxon>Betaproteobacteria</taxon>
        <taxon>Nitrosomonadales</taxon>
        <taxon>Gallionellaceae</taxon>
        <taxon>Candidatus Nitrotoga</taxon>
    </lineage>
</organism>
<keyword evidence="2" id="KW-1185">Reference proteome</keyword>
<gene>
    <name evidence="1" type="ORF">NTGZN8_210012</name>
</gene>
<dbReference type="Proteomes" id="UP000675882">
    <property type="component" value="Unassembled WGS sequence"/>
</dbReference>
<dbReference type="RefSeq" id="WP_213035845.1">
    <property type="nucleotide sequence ID" value="NZ_CAJNBL010000014.1"/>
</dbReference>
<dbReference type="AlphaFoldDB" id="A0A916F8W2"/>
<proteinExistence type="predicted"/>
<protein>
    <submittedName>
        <fullName evidence="1">Uncharacterized protein</fullName>
    </submittedName>
</protein>
<evidence type="ECO:0000313" key="1">
    <source>
        <dbReference type="EMBL" id="CAE6713089.1"/>
    </source>
</evidence>